<dbReference type="CDD" id="cd00038">
    <property type="entry name" value="CAP_ED"/>
    <property type="match status" value="2"/>
</dbReference>
<evidence type="ECO:0000256" key="16">
    <source>
        <dbReference type="RuleBase" id="RU362043"/>
    </source>
</evidence>
<evidence type="ECO:0000256" key="8">
    <source>
        <dbReference type="ARBA" id="ARBA00022824"/>
    </source>
</evidence>
<dbReference type="InterPro" id="IPR014710">
    <property type="entry name" value="RmlC-like_jellyroll"/>
</dbReference>
<dbReference type="InterPro" id="IPR018490">
    <property type="entry name" value="cNMP-bd_dom_sf"/>
</dbReference>
<feature type="transmembrane region" description="Helical" evidence="16">
    <location>
        <begin position="43"/>
        <end position="67"/>
    </location>
</feature>
<feature type="region of interest" description="Disordered" evidence="17">
    <location>
        <begin position="85"/>
        <end position="106"/>
    </location>
</feature>
<comment type="catalytic activity">
    <reaction evidence="14 16">
        <text>a 1-acyl-sn-glycero-3-phosphocholine + H2O = sn-glycerol 3-phosphocholine + a fatty acid + H(+)</text>
        <dbReference type="Rhea" id="RHEA:15177"/>
        <dbReference type="ChEBI" id="CHEBI:15377"/>
        <dbReference type="ChEBI" id="CHEBI:15378"/>
        <dbReference type="ChEBI" id="CHEBI:16870"/>
        <dbReference type="ChEBI" id="CHEBI:28868"/>
        <dbReference type="ChEBI" id="CHEBI:58168"/>
        <dbReference type="EC" id="3.1.1.5"/>
    </reaction>
</comment>
<dbReference type="SUPFAM" id="SSF51206">
    <property type="entry name" value="cAMP-binding domain-like"/>
    <property type="match status" value="3"/>
</dbReference>
<feature type="short sequence motif" description="GXGXXG" evidence="15">
    <location>
        <begin position="1145"/>
        <end position="1150"/>
    </location>
</feature>
<keyword evidence="7 15" id="KW-0378">Hydrolase</keyword>
<dbReference type="Pfam" id="PF01734">
    <property type="entry name" value="Patatin"/>
    <property type="match status" value="1"/>
</dbReference>
<reference evidence="20" key="1">
    <citation type="journal article" date="2020" name="Stud. Mycol.">
        <title>101 Dothideomycetes genomes: a test case for predicting lifestyles and emergence of pathogens.</title>
        <authorList>
            <person name="Haridas S."/>
            <person name="Albert R."/>
            <person name="Binder M."/>
            <person name="Bloem J."/>
            <person name="Labutti K."/>
            <person name="Salamov A."/>
            <person name="Andreopoulos B."/>
            <person name="Baker S."/>
            <person name="Barry K."/>
            <person name="Bills G."/>
            <person name="Bluhm B."/>
            <person name="Cannon C."/>
            <person name="Castanera R."/>
            <person name="Culley D."/>
            <person name="Daum C."/>
            <person name="Ezra D."/>
            <person name="Gonzalez J."/>
            <person name="Henrissat B."/>
            <person name="Kuo A."/>
            <person name="Liang C."/>
            <person name="Lipzen A."/>
            <person name="Lutzoni F."/>
            <person name="Magnuson J."/>
            <person name="Mondo S."/>
            <person name="Nolan M."/>
            <person name="Ohm R."/>
            <person name="Pangilinan J."/>
            <person name="Park H.-J."/>
            <person name="Ramirez L."/>
            <person name="Alfaro M."/>
            <person name="Sun H."/>
            <person name="Tritt A."/>
            <person name="Yoshinaga Y."/>
            <person name="Zwiers L.-H."/>
            <person name="Turgeon B."/>
            <person name="Goodwin S."/>
            <person name="Spatafora J."/>
            <person name="Crous P."/>
            <person name="Grigoriev I."/>
        </authorList>
    </citation>
    <scope>NUCLEOTIDE SEQUENCE</scope>
    <source>
        <strain evidence="20">CBS 115976</strain>
    </source>
</reference>
<dbReference type="PROSITE" id="PS01237">
    <property type="entry name" value="UPF0028"/>
    <property type="match status" value="1"/>
</dbReference>
<feature type="transmembrane region" description="Helical" evidence="16">
    <location>
        <begin position="12"/>
        <end position="31"/>
    </location>
</feature>
<feature type="domain" description="Cyclic nucleotide-binding" evidence="18">
    <location>
        <begin position="762"/>
        <end position="882"/>
    </location>
</feature>
<evidence type="ECO:0000256" key="2">
    <source>
        <dbReference type="ARBA" id="ARBA00006636"/>
    </source>
</evidence>
<dbReference type="GO" id="GO:0004622">
    <property type="term" value="F:phosphatidylcholine lysophospholipase activity"/>
    <property type="evidence" value="ECO:0007669"/>
    <property type="project" value="UniProtKB-EC"/>
</dbReference>
<evidence type="ECO:0000256" key="7">
    <source>
        <dbReference type="ARBA" id="ARBA00022801"/>
    </source>
</evidence>
<feature type="compositionally biased region" description="Low complexity" evidence="17">
    <location>
        <begin position="606"/>
        <end position="620"/>
    </location>
</feature>
<dbReference type="Proteomes" id="UP000799302">
    <property type="component" value="Unassembled WGS sequence"/>
</dbReference>
<dbReference type="SMART" id="SM00100">
    <property type="entry name" value="cNMP"/>
    <property type="match status" value="1"/>
</dbReference>
<dbReference type="InterPro" id="IPR001423">
    <property type="entry name" value="LysoPLipase_patatin_CS"/>
</dbReference>
<dbReference type="GO" id="GO:0016042">
    <property type="term" value="P:lipid catabolic process"/>
    <property type="evidence" value="ECO:0007669"/>
    <property type="project" value="UniProtKB-UniRule"/>
</dbReference>
<dbReference type="InterPro" id="IPR016035">
    <property type="entry name" value="Acyl_Trfase/lysoPLipase"/>
</dbReference>
<keyword evidence="10 16" id="KW-1133">Transmembrane helix</keyword>
<dbReference type="Gene3D" id="3.40.1090.10">
    <property type="entry name" value="Cytosolic phospholipase A2 catalytic domain"/>
    <property type="match status" value="2"/>
</dbReference>
<proteinExistence type="inferred from homology"/>
<name>A0A6A6UPH9_9PEZI</name>
<dbReference type="EMBL" id="MU004231">
    <property type="protein sequence ID" value="KAF2673353.1"/>
    <property type="molecule type" value="Genomic_DNA"/>
</dbReference>
<dbReference type="OrthoDB" id="421051at2759"/>
<keyword evidence="8 16" id="KW-0256">Endoplasmic reticulum</keyword>
<evidence type="ECO:0000256" key="3">
    <source>
        <dbReference type="ARBA" id="ARBA00013274"/>
    </source>
</evidence>
<dbReference type="EC" id="3.1.1.5" evidence="3 16"/>
<evidence type="ECO:0000256" key="4">
    <source>
        <dbReference type="ARBA" id="ARBA00018317"/>
    </source>
</evidence>
<dbReference type="PROSITE" id="PS51635">
    <property type="entry name" value="PNPLA"/>
    <property type="match status" value="1"/>
</dbReference>
<dbReference type="InterPro" id="IPR056556">
    <property type="entry name" value="NTE1_P-loop_dom"/>
</dbReference>
<organism evidence="20 21">
    <name type="scientific">Microthyrium microscopicum</name>
    <dbReference type="NCBI Taxonomy" id="703497"/>
    <lineage>
        <taxon>Eukaryota</taxon>
        <taxon>Fungi</taxon>
        <taxon>Dikarya</taxon>
        <taxon>Ascomycota</taxon>
        <taxon>Pezizomycotina</taxon>
        <taxon>Dothideomycetes</taxon>
        <taxon>Dothideomycetes incertae sedis</taxon>
        <taxon>Microthyriales</taxon>
        <taxon>Microthyriaceae</taxon>
        <taxon>Microthyrium</taxon>
    </lineage>
</organism>
<comment type="similarity">
    <text evidence="2 16">Belongs to the NTE family.</text>
</comment>
<keyword evidence="12 16" id="KW-0472">Membrane</keyword>
<evidence type="ECO:0000256" key="13">
    <source>
        <dbReference type="ARBA" id="ARBA00024965"/>
    </source>
</evidence>
<dbReference type="Pfam" id="PF24179">
    <property type="entry name" value="NTE_Ploop"/>
    <property type="match status" value="1"/>
</dbReference>
<protein>
    <recommendedName>
        <fullName evidence="4 16">Lysophospholipase NTE1</fullName>
        <ecNumber evidence="3 16">3.1.1.5</ecNumber>
    </recommendedName>
    <alternativeName>
        <fullName evidence="16">Intracellular phospholipase B</fullName>
    </alternativeName>
</protein>
<keyword evidence="5 16" id="KW-0812">Transmembrane</keyword>
<dbReference type="InterPro" id="IPR002641">
    <property type="entry name" value="PNPLA_dom"/>
</dbReference>
<evidence type="ECO:0000256" key="9">
    <source>
        <dbReference type="ARBA" id="ARBA00022963"/>
    </source>
</evidence>
<dbReference type="GO" id="GO:0005789">
    <property type="term" value="C:endoplasmic reticulum membrane"/>
    <property type="evidence" value="ECO:0007669"/>
    <property type="project" value="UniProtKB-SubCell"/>
</dbReference>
<evidence type="ECO:0000259" key="19">
    <source>
        <dbReference type="PROSITE" id="PS51635"/>
    </source>
</evidence>
<dbReference type="InterPro" id="IPR050301">
    <property type="entry name" value="NTE"/>
</dbReference>
<feature type="active site" description="Nucleophile" evidence="15">
    <location>
        <position position="1174"/>
    </location>
</feature>
<gene>
    <name evidence="20" type="ORF">BT63DRAFT_368867</name>
</gene>
<evidence type="ECO:0000256" key="10">
    <source>
        <dbReference type="ARBA" id="ARBA00022989"/>
    </source>
</evidence>
<feature type="region of interest" description="Disordered" evidence="17">
    <location>
        <begin position="597"/>
        <end position="621"/>
    </location>
</feature>
<evidence type="ECO:0000256" key="12">
    <source>
        <dbReference type="ARBA" id="ARBA00023136"/>
    </source>
</evidence>
<comment type="function">
    <text evidence="13">Intracellular phospholipase B that catalyzes the double deacylation of phosphatidylcholine (PC) to glycerophosphocholine (GroPCho). Plays an important role in membrane lipid homeostasis. Responsible for the rapid PC turnover in response to inositol, elevated temperatures, or when choline is present in the growth medium.</text>
</comment>
<feature type="short sequence motif" description="DGA/G" evidence="15">
    <location>
        <begin position="1292"/>
        <end position="1294"/>
    </location>
</feature>
<dbReference type="PANTHER" id="PTHR14226">
    <property type="entry name" value="NEUROPATHY TARGET ESTERASE/SWISS CHEESE D.MELANOGASTER"/>
    <property type="match status" value="1"/>
</dbReference>
<dbReference type="FunFam" id="3.40.1090.10:FF:000007">
    <property type="entry name" value="Lysophospholipase NTE1"/>
    <property type="match status" value="1"/>
</dbReference>
<evidence type="ECO:0000256" key="17">
    <source>
        <dbReference type="SAM" id="MobiDB-lite"/>
    </source>
</evidence>
<evidence type="ECO:0000256" key="11">
    <source>
        <dbReference type="ARBA" id="ARBA00023098"/>
    </source>
</evidence>
<evidence type="ECO:0000313" key="20">
    <source>
        <dbReference type="EMBL" id="KAF2673353.1"/>
    </source>
</evidence>
<dbReference type="SUPFAM" id="SSF52151">
    <property type="entry name" value="FabD/lysophospholipase-like"/>
    <property type="match status" value="1"/>
</dbReference>
<dbReference type="PANTHER" id="PTHR14226:SF29">
    <property type="entry name" value="NEUROPATHY TARGET ESTERASE SWS"/>
    <property type="match status" value="1"/>
</dbReference>
<feature type="domain" description="Cyclic nucleotide-binding" evidence="18">
    <location>
        <begin position="614"/>
        <end position="683"/>
    </location>
</feature>
<evidence type="ECO:0000256" key="14">
    <source>
        <dbReference type="ARBA" id="ARBA00049531"/>
    </source>
</evidence>
<evidence type="ECO:0000259" key="18">
    <source>
        <dbReference type="PROSITE" id="PS50042"/>
    </source>
</evidence>
<dbReference type="FunFam" id="3.40.1090.10:FF:000013">
    <property type="entry name" value="Lysophospholipase NTE1"/>
    <property type="match status" value="1"/>
</dbReference>
<evidence type="ECO:0000313" key="21">
    <source>
        <dbReference type="Proteomes" id="UP000799302"/>
    </source>
</evidence>
<keyword evidence="21" id="KW-1185">Reference proteome</keyword>
<dbReference type="GO" id="GO:0046470">
    <property type="term" value="P:phosphatidylcholine metabolic process"/>
    <property type="evidence" value="ECO:0007669"/>
    <property type="project" value="InterPro"/>
</dbReference>
<evidence type="ECO:0000256" key="15">
    <source>
        <dbReference type="PROSITE-ProRule" id="PRU01161"/>
    </source>
</evidence>
<feature type="region of interest" description="Disordered" evidence="17">
    <location>
        <begin position="460"/>
        <end position="502"/>
    </location>
</feature>
<dbReference type="PROSITE" id="PS50042">
    <property type="entry name" value="CNMP_BINDING_3"/>
    <property type="match status" value="2"/>
</dbReference>
<sequence>MPDSSSSTTEVLAWVIISIIKVVPLLLLRLVTFVTITVPSWLYTLLSVSLTVTINFSTLAFIGLAFLSTASYFIRYRYHSYARGPVESSRKDPEVEVPNPQTDNSKPGLSNYLDEFLSAIKVFGYLEKNVFHELTRTMHTRRLAAGETFLLEEEQGFCLVVEGSIQIFIKSQHEDSEDVEDAGYFSPDRHQGYQLLTEVQNGAPMSSLFSILSLFTEDITTKGHSDHSSHRRQSSMSSVPPRTPPHSVNNLSPLNGYPSPRGPTMAQLPRAYSQPSSLHASPEIHPDHLTQVPPLNLEPQADVPATPDRADLSLQLKRMKSAHPDIVARATQDSTIAIIPATAFKRLTRQYPKATAHIVQVILNRFYRVTLVTAQSYLGLTNEILDTEKRMTKYLLSELPSFLLGRPLDAIKETFSHEREVLGQEEVAKGIALHNPRTAARRRRSSSMKKELSAHVRITAARSVAHGGADPPSSPENERSGVSAGDLFRGSKGRKKERTLYAQPVQTPWQRVGSPMEGGNYFEARPRAVQRQEASEHGEMFRDAIFHAMCSAMGLKDLSNGPGVSRDNPLSPRLVSYDARKQKAVFNTVLGLMDPYEASNDNDSEANSTSASGITSSHSSHNVEDMIDDVEIVYFPQGTVLVDQQERLPGLYYVIDGFLEVGITLEGESSESNFLGTRDLMDEKRGHGISKKKKTSPKGHHRQSLHLVKPGSLAGYLPAISGFRSFVDVTAKSDVIVGFLPRKSLDKLVEKYPVVLLTLAKRLTSLLNGMILHIDFALEYLQVDAGHIIYEQDSPSDSIYIILNGRLRGIQQGDKKDIRVLGEYGQGDSVGELEVLTDAVRPGSLHAIRDTELAKLPKTLFNSLAQEHPAISMKMSKVLAKRMRTLMYNPVIDSTKERLAIGGAKNPSSTVNLRTVGIVPVRDGVPVGEFAGRLVNALTQIGISVILLNQTAIFKHLGHHAFSKMGKLKISQYLADLEERYGMVLYVADTSVQSPWTSTCVAQADCVLVVGVADDSPALGEYERIVLTAKTTARKELVLLHAERLCPPGLTSKWLRNRLWINGGHHHVQMENATVLQAGSVKSRRTGAAAAIKHRVKVIQAEIQKFTGRRVTQTPIYSTTSPFKSDFHRLARRLCGKSIGLVLGGGGARGIAHVGIIRAMEEAGIPIDIVGGTSIGAFVGALYAWDAGIVPMYGRIKRFAGRMGSMWRFALDLTYPSASYTTGLEFNRGIWKTFANYRIEDFWLPYYCNTTNISRSCAEYHNSGHVWRYVRASMSLAGLLPPLCDDGNMLLDGGYIDNLTVAHMKSLGCDVIFAVDVGSLDDHTPQTYGDSLSGFWSLWNRWDPLSNAPNPPTLGDIQSRLAYVSSVEALERAKTTPGCHYMRPPIDPFGTLAFGEFDEIYKVGYEYGQKVLAELREQKVLPLMEEAEGDKGDLRRTRMSRRASV</sequence>
<feature type="short sequence motif" description="GXSXG" evidence="15">
    <location>
        <begin position="1172"/>
        <end position="1176"/>
    </location>
</feature>
<dbReference type="InterPro" id="IPR000595">
    <property type="entry name" value="cNMP-bd_dom"/>
</dbReference>
<evidence type="ECO:0000256" key="5">
    <source>
        <dbReference type="ARBA" id="ARBA00022692"/>
    </source>
</evidence>
<evidence type="ECO:0000256" key="1">
    <source>
        <dbReference type="ARBA" id="ARBA00004586"/>
    </source>
</evidence>
<feature type="region of interest" description="Disordered" evidence="17">
    <location>
        <begin position="221"/>
        <end position="293"/>
    </location>
</feature>
<keyword evidence="6" id="KW-0677">Repeat</keyword>
<keyword evidence="11 15" id="KW-0443">Lipid metabolism</keyword>
<feature type="domain" description="PNPLA" evidence="19">
    <location>
        <begin position="1141"/>
        <end position="1305"/>
    </location>
</feature>
<keyword evidence="9 15" id="KW-0442">Lipid degradation</keyword>
<dbReference type="Gene3D" id="2.60.120.10">
    <property type="entry name" value="Jelly Rolls"/>
    <property type="match status" value="3"/>
</dbReference>
<accession>A0A6A6UPH9</accession>
<dbReference type="Pfam" id="PF00027">
    <property type="entry name" value="cNMP_binding"/>
    <property type="match status" value="1"/>
</dbReference>
<feature type="active site" description="Proton acceptor" evidence="15">
    <location>
        <position position="1292"/>
    </location>
</feature>
<comment type="subcellular location">
    <subcellularLocation>
        <location evidence="1 16">Endoplasmic reticulum membrane</location>
    </subcellularLocation>
</comment>
<evidence type="ECO:0000256" key="6">
    <source>
        <dbReference type="ARBA" id="ARBA00022737"/>
    </source>
</evidence>